<dbReference type="AlphaFoldDB" id="A0A0S4JKE6"/>
<dbReference type="VEuPathDB" id="TriTrypDB:BSAL_02320"/>
<dbReference type="OrthoDB" id="245215at2759"/>
<accession>A0A0S4JKE6</accession>
<protein>
    <submittedName>
        <fullName evidence="2">Uncharacterized protein</fullName>
    </submittedName>
</protein>
<evidence type="ECO:0000313" key="3">
    <source>
        <dbReference type="Proteomes" id="UP000051952"/>
    </source>
</evidence>
<evidence type="ECO:0000256" key="1">
    <source>
        <dbReference type="SAM" id="Coils"/>
    </source>
</evidence>
<reference evidence="3" key="1">
    <citation type="submission" date="2015-09" db="EMBL/GenBank/DDBJ databases">
        <authorList>
            <consortium name="Pathogen Informatics"/>
        </authorList>
    </citation>
    <scope>NUCLEOTIDE SEQUENCE [LARGE SCALE GENOMIC DNA]</scope>
    <source>
        <strain evidence="3">Lake Konstanz</strain>
    </source>
</reference>
<dbReference type="Proteomes" id="UP000051952">
    <property type="component" value="Unassembled WGS sequence"/>
</dbReference>
<proteinExistence type="predicted"/>
<feature type="coiled-coil region" evidence="1">
    <location>
        <begin position="375"/>
        <end position="412"/>
    </location>
</feature>
<sequence length="645" mass="72954">MSKKDSDELFTRVVVCGDKCSEPRGLTAALEAAARSALAGSTSVLRFESWTTPPSTLVTNVDVVILCASLCHPLSFLHAMDHWAPLFAHLPYVRVVLAVTRFELSVSPSVRAALNASDVQPVERGDIFGAVRDIAMQYHDATVTYCAVTLNVPVSGWVGQQDALHVKGSDAESHRSSASVRELLRACVEDDAFFQEDRAADQWRKTVEDVERDMDERAVLSEWMQVSYGFFVGQHRAAAEMTPVYVSRSSHGVNLTMPSQLVQRKLVEEQAEYELRCKTLLDNTPETYLLRKAAADADRRRAVDRSARRSVVLDPVLQMHERQSVLQREVKQLQVVRDRLLATSRENVEKRQRQRDLQEQLRASRVIIDQEQSEIETHRLHLHNAHALIDKLEEEERVMKRIEEELAEKVHQREIDLSIEGYRSQWAANKERRTQRDDIEKRLAEVVAATAEVQQLLSQLSLEGDMLGHRIDEHLTAMNTAQDELLLLEGHVLRLQQQPLLDTRTSGGSAATREDSLWLASEYFSQQVGLSDVVVRLETTRRRLYQCVMHPLMAHCDVELGPLELNALRLALHLKGADSHDSTRKAFLTDVMRNEGTVRLSLRIAEAHQRATLAVDLYHQSIESASTALCALAEKLCPQRLRTMI</sequence>
<keyword evidence="3" id="KW-1185">Reference proteome</keyword>
<organism evidence="2 3">
    <name type="scientific">Bodo saltans</name>
    <name type="common">Flagellated protozoan</name>
    <dbReference type="NCBI Taxonomy" id="75058"/>
    <lineage>
        <taxon>Eukaryota</taxon>
        <taxon>Discoba</taxon>
        <taxon>Euglenozoa</taxon>
        <taxon>Kinetoplastea</taxon>
        <taxon>Metakinetoplastina</taxon>
        <taxon>Eubodonida</taxon>
        <taxon>Bodonidae</taxon>
        <taxon>Bodo</taxon>
    </lineage>
</organism>
<gene>
    <name evidence="2" type="ORF">BSAL_02320</name>
</gene>
<evidence type="ECO:0000313" key="2">
    <source>
        <dbReference type="EMBL" id="CUG90850.1"/>
    </source>
</evidence>
<name>A0A0S4JKE6_BODSA</name>
<dbReference type="EMBL" id="CYKH01001867">
    <property type="protein sequence ID" value="CUG90850.1"/>
    <property type="molecule type" value="Genomic_DNA"/>
</dbReference>
<keyword evidence="1" id="KW-0175">Coiled coil</keyword>